<keyword evidence="2" id="KW-1185">Reference proteome</keyword>
<name>A0A929PWG9_9SPHI</name>
<accession>A0A929PWG9</accession>
<protein>
    <submittedName>
        <fullName evidence="1">Uncharacterized protein</fullName>
    </submittedName>
</protein>
<comment type="caution">
    <text evidence="1">The sequence shown here is derived from an EMBL/GenBank/DDBJ whole genome shotgun (WGS) entry which is preliminary data.</text>
</comment>
<dbReference type="EMBL" id="JADFFL010000004">
    <property type="protein sequence ID" value="MBE9662823.1"/>
    <property type="molecule type" value="Genomic_DNA"/>
</dbReference>
<reference evidence="1" key="1">
    <citation type="submission" date="2020-10" db="EMBL/GenBank/DDBJ databases">
        <title>Mucilaginibacter mali sp. nov., isolated from rhizosphere soil of apple orchard.</title>
        <authorList>
            <person name="Lee J.-S."/>
            <person name="Kim H.S."/>
            <person name="Kim J.-S."/>
        </authorList>
    </citation>
    <scope>NUCLEOTIDE SEQUENCE</scope>
    <source>
        <strain evidence="1">KCTC 22746</strain>
    </source>
</reference>
<evidence type="ECO:0000313" key="2">
    <source>
        <dbReference type="Proteomes" id="UP000622475"/>
    </source>
</evidence>
<organism evidence="1 2">
    <name type="scientific">Mucilaginibacter myungsuensis</name>
    <dbReference type="NCBI Taxonomy" id="649104"/>
    <lineage>
        <taxon>Bacteria</taxon>
        <taxon>Pseudomonadati</taxon>
        <taxon>Bacteroidota</taxon>
        <taxon>Sphingobacteriia</taxon>
        <taxon>Sphingobacteriales</taxon>
        <taxon>Sphingobacteriaceae</taxon>
        <taxon>Mucilaginibacter</taxon>
    </lineage>
</organism>
<gene>
    <name evidence="1" type="ORF">IRJ16_13090</name>
</gene>
<dbReference type="RefSeq" id="WP_194112046.1">
    <property type="nucleotide sequence ID" value="NZ_JADFFL010000004.1"/>
</dbReference>
<evidence type="ECO:0000313" key="1">
    <source>
        <dbReference type="EMBL" id="MBE9662823.1"/>
    </source>
</evidence>
<sequence length="168" mass="18963">MDKRIITLCYRKIIRADATSAWDKMVHEDSFMEFRIQAQNFSAGTNYTSYAELLRHAPDAQQLPARVAPAVTGYVQQLGGVIPDILNTLGRRFLKISSFQFEIINSDIDDAAKHVVAINFFSELLVWHDTVNNYLLVSALNAVAEDGVVNTELFQLQPYLAIQTLKEI</sequence>
<proteinExistence type="predicted"/>
<dbReference type="Proteomes" id="UP000622475">
    <property type="component" value="Unassembled WGS sequence"/>
</dbReference>
<dbReference type="AlphaFoldDB" id="A0A929PWG9"/>